<dbReference type="Gene3D" id="3.40.50.300">
    <property type="entry name" value="P-loop containing nucleotide triphosphate hydrolases"/>
    <property type="match status" value="1"/>
</dbReference>
<dbReference type="RefSeq" id="WP_349134819.1">
    <property type="nucleotide sequence ID" value="NZ_JBBMFF010000122.1"/>
</dbReference>
<dbReference type="EMBL" id="JBBMFF010000122">
    <property type="protein sequence ID" value="MEQ2510115.1"/>
    <property type="molecule type" value="Genomic_DNA"/>
</dbReference>
<dbReference type="InterPro" id="IPR027417">
    <property type="entry name" value="P-loop_NTPase"/>
</dbReference>
<evidence type="ECO:0000256" key="2">
    <source>
        <dbReference type="ARBA" id="ARBA00022840"/>
    </source>
</evidence>
<proteinExistence type="predicted"/>
<feature type="domain" description="CobQ/CobB/MinD/ParA nucleotide binding" evidence="3">
    <location>
        <begin position="6"/>
        <end position="214"/>
    </location>
</feature>
<name>A0ABV1G3Z5_9FIRM</name>
<dbReference type="InterPro" id="IPR050625">
    <property type="entry name" value="ParA/MinD_ATPase"/>
</dbReference>
<organism evidence="4 5">
    <name type="scientific">Faecousia intestinalis</name>
    <dbReference type="NCBI Taxonomy" id="3133167"/>
    <lineage>
        <taxon>Bacteria</taxon>
        <taxon>Bacillati</taxon>
        <taxon>Bacillota</taxon>
        <taxon>Clostridia</taxon>
        <taxon>Eubacteriales</taxon>
        <taxon>Oscillospiraceae</taxon>
        <taxon>Faecousia</taxon>
    </lineage>
</organism>
<comment type="caution">
    <text evidence="4">The sequence shown here is derived from an EMBL/GenBank/DDBJ whole genome shotgun (WGS) entry which is preliminary data.</text>
</comment>
<evidence type="ECO:0000256" key="1">
    <source>
        <dbReference type="ARBA" id="ARBA00022741"/>
    </source>
</evidence>
<keyword evidence="2" id="KW-0067">ATP-binding</keyword>
<dbReference type="InterPro" id="IPR002586">
    <property type="entry name" value="CobQ/CobB/MinD/ParA_Nub-bd_dom"/>
</dbReference>
<reference evidence="4 5" key="1">
    <citation type="submission" date="2024-03" db="EMBL/GenBank/DDBJ databases">
        <title>Human intestinal bacterial collection.</title>
        <authorList>
            <person name="Pauvert C."/>
            <person name="Hitch T.C.A."/>
            <person name="Clavel T."/>
        </authorList>
    </citation>
    <scope>NUCLEOTIDE SEQUENCE [LARGE SCALE GENOMIC DNA]</scope>
    <source>
        <strain evidence="4 5">CLA-AA-H192</strain>
    </source>
</reference>
<keyword evidence="5" id="KW-1185">Reference proteome</keyword>
<evidence type="ECO:0000313" key="5">
    <source>
        <dbReference type="Proteomes" id="UP001491552"/>
    </source>
</evidence>
<evidence type="ECO:0000259" key="3">
    <source>
        <dbReference type="Pfam" id="PF01656"/>
    </source>
</evidence>
<dbReference type="PANTHER" id="PTHR43384:SF6">
    <property type="entry name" value="SEPTUM SITE-DETERMINING PROTEIN MIND HOMOLOG, CHLOROPLASTIC"/>
    <property type="match status" value="1"/>
</dbReference>
<keyword evidence="1" id="KW-0547">Nucleotide-binding</keyword>
<protein>
    <submittedName>
        <fullName evidence="4">AAA family ATPase</fullName>
    </submittedName>
</protein>
<sequence length="245" mass="25695">MGVTVSVISGKGGTGKTTLCAGIAACLAAEGKRVLCIDADIGLRNLDIALGMAEQPAVAFTDVTQGFCKLSDAAEHPALPGLFLLTAPVREQDALVEQQRFGALLREAREAFDWVLIDAAAGIGTSFRLATQFADRCIVAATPDPASLRDAACAADALALEGHELLQLVVNRVQPRLFSRMNLTVDDMMDQTGLPLLGLVPEDPAVVLSAAAGKALILNSSGGAAEACLRISRRLRGEPMPLMRF</sequence>
<dbReference type="Proteomes" id="UP001491552">
    <property type="component" value="Unassembled WGS sequence"/>
</dbReference>
<dbReference type="PANTHER" id="PTHR43384">
    <property type="entry name" value="SEPTUM SITE-DETERMINING PROTEIN MIND HOMOLOG, CHLOROPLASTIC-RELATED"/>
    <property type="match status" value="1"/>
</dbReference>
<dbReference type="Pfam" id="PF01656">
    <property type="entry name" value="CbiA"/>
    <property type="match status" value="1"/>
</dbReference>
<evidence type="ECO:0000313" key="4">
    <source>
        <dbReference type="EMBL" id="MEQ2510115.1"/>
    </source>
</evidence>
<accession>A0ABV1G3Z5</accession>
<gene>
    <name evidence="4" type="ORF">WMO66_02445</name>
</gene>
<dbReference type="SUPFAM" id="SSF52540">
    <property type="entry name" value="P-loop containing nucleoside triphosphate hydrolases"/>
    <property type="match status" value="1"/>
</dbReference>